<sequence length="85" mass="9917">MNRRYSKTMCAAPSSINMSNFKLLEESFSCRAGNITERSVLFELNRIVDNEQSYGVSKNQAWSKWLCNIFSLVHRNKLSCGRRHR</sequence>
<dbReference type="Proteomes" id="UP000024635">
    <property type="component" value="Unassembled WGS sequence"/>
</dbReference>
<proteinExistence type="predicted"/>
<name>A0A016WKJ8_9BILA</name>
<reference evidence="2" key="1">
    <citation type="journal article" date="2015" name="Nat. Genet.">
        <title>The genome and transcriptome of the zoonotic hookworm Ancylostoma ceylanicum identify infection-specific gene families.</title>
        <authorList>
            <person name="Schwarz E.M."/>
            <person name="Hu Y."/>
            <person name="Antoshechkin I."/>
            <person name="Miller M.M."/>
            <person name="Sternberg P.W."/>
            <person name="Aroian R.V."/>
        </authorList>
    </citation>
    <scope>NUCLEOTIDE SEQUENCE</scope>
    <source>
        <strain evidence="2">HY135</strain>
    </source>
</reference>
<gene>
    <name evidence="1" type="primary">Acey_s0629.g848</name>
    <name evidence="1" type="ORF">Y032_0629g848</name>
</gene>
<organism evidence="1 2">
    <name type="scientific">Ancylostoma ceylanicum</name>
    <dbReference type="NCBI Taxonomy" id="53326"/>
    <lineage>
        <taxon>Eukaryota</taxon>
        <taxon>Metazoa</taxon>
        <taxon>Ecdysozoa</taxon>
        <taxon>Nematoda</taxon>
        <taxon>Chromadorea</taxon>
        <taxon>Rhabditida</taxon>
        <taxon>Rhabditina</taxon>
        <taxon>Rhabditomorpha</taxon>
        <taxon>Strongyloidea</taxon>
        <taxon>Ancylostomatidae</taxon>
        <taxon>Ancylostomatinae</taxon>
        <taxon>Ancylostoma</taxon>
    </lineage>
</organism>
<evidence type="ECO:0000313" key="2">
    <source>
        <dbReference type="Proteomes" id="UP000024635"/>
    </source>
</evidence>
<evidence type="ECO:0000313" key="1">
    <source>
        <dbReference type="EMBL" id="EYC40106.1"/>
    </source>
</evidence>
<protein>
    <submittedName>
        <fullName evidence="1">Uncharacterized protein</fullName>
    </submittedName>
</protein>
<accession>A0A016WKJ8</accession>
<dbReference type="AlphaFoldDB" id="A0A016WKJ8"/>
<comment type="caution">
    <text evidence="1">The sequence shown here is derived from an EMBL/GenBank/DDBJ whole genome shotgun (WGS) entry which is preliminary data.</text>
</comment>
<dbReference type="EMBL" id="JARK01000229">
    <property type="protein sequence ID" value="EYC40106.1"/>
    <property type="molecule type" value="Genomic_DNA"/>
</dbReference>
<keyword evidence="2" id="KW-1185">Reference proteome</keyword>